<organism evidence="2 3">
    <name type="scientific">Lactuca virosa</name>
    <dbReference type="NCBI Taxonomy" id="75947"/>
    <lineage>
        <taxon>Eukaryota</taxon>
        <taxon>Viridiplantae</taxon>
        <taxon>Streptophyta</taxon>
        <taxon>Embryophyta</taxon>
        <taxon>Tracheophyta</taxon>
        <taxon>Spermatophyta</taxon>
        <taxon>Magnoliopsida</taxon>
        <taxon>eudicotyledons</taxon>
        <taxon>Gunneridae</taxon>
        <taxon>Pentapetalae</taxon>
        <taxon>asterids</taxon>
        <taxon>campanulids</taxon>
        <taxon>Asterales</taxon>
        <taxon>Asteraceae</taxon>
        <taxon>Cichorioideae</taxon>
        <taxon>Cichorieae</taxon>
        <taxon>Lactucinae</taxon>
        <taxon>Lactuca</taxon>
    </lineage>
</organism>
<feature type="region of interest" description="Disordered" evidence="1">
    <location>
        <begin position="1"/>
        <end position="31"/>
    </location>
</feature>
<accession>A0AAU9PE11</accession>
<dbReference type="Proteomes" id="UP001157418">
    <property type="component" value="Unassembled WGS sequence"/>
</dbReference>
<protein>
    <submittedName>
        <fullName evidence="2">Uncharacterized protein</fullName>
    </submittedName>
</protein>
<dbReference type="AlphaFoldDB" id="A0AAU9PE11"/>
<reference evidence="2 3" key="1">
    <citation type="submission" date="2022-01" db="EMBL/GenBank/DDBJ databases">
        <authorList>
            <person name="Xiong W."/>
            <person name="Schranz E."/>
        </authorList>
    </citation>
    <scope>NUCLEOTIDE SEQUENCE [LARGE SCALE GENOMIC DNA]</scope>
</reference>
<evidence type="ECO:0000313" key="3">
    <source>
        <dbReference type="Proteomes" id="UP001157418"/>
    </source>
</evidence>
<proteinExistence type="predicted"/>
<dbReference type="EMBL" id="CAKMRJ010005634">
    <property type="protein sequence ID" value="CAH1448360.1"/>
    <property type="molecule type" value="Genomic_DNA"/>
</dbReference>
<feature type="compositionally biased region" description="Basic and acidic residues" evidence="1">
    <location>
        <begin position="1"/>
        <end position="15"/>
    </location>
</feature>
<sequence>MTLEKNQDSLKEELLQAKQNASTAEEEVKTERDMNKILHEYNKGLQKESCNLGKERYLFMKQEFTSVNDSRDDAVSDYESLSLNSVVLEKCCAQTEQISVLEHQLAAANEKLKIVDLSSLEIRRKYEDQKRIVSKLEDRLLEAGQLSEGERLRNKLHNIILELKGDIS</sequence>
<keyword evidence="3" id="KW-1185">Reference proteome</keyword>
<evidence type="ECO:0000256" key="1">
    <source>
        <dbReference type="SAM" id="MobiDB-lite"/>
    </source>
</evidence>
<evidence type="ECO:0000313" key="2">
    <source>
        <dbReference type="EMBL" id="CAH1448360.1"/>
    </source>
</evidence>
<comment type="caution">
    <text evidence="2">The sequence shown here is derived from an EMBL/GenBank/DDBJ whole genome shotgun (WGS) entry which is preliminary data.</text>
</comment>
<name>A0AAU9PE11_9ASTR</name>
<gene>
    <name evidence="2" type="ORF">LVIROSA_LOCUS33914</name>
</gene>